<name>A0A7U8GSJ5_NEPCE</name>
<sequence>MKTQFKAVTFALLFTPAVAMATEDFKPGDWLYDIYSGAYLEESRAHSDVAMDVNKTIEQEPTAAGARADYTDFPIVINVGSL</sequence>
<evidence type="ECO:0000313" key="2">
    <source>
        <dbReference type="EMBL" id="EAR62547.1"/>
    </source>
</evidence>
<protein>
    <submittedName>
        <fullName evidence="2">Uncharacterized protein</fullName>
    </submittedName>
</protein>
<dbReference type="RefSeq" id="WP_007021565.1">
    <property type="nucleotide sequence ID" value="NZ_CH724126.1"/>
</dbReference>
<accession>A0A7U8GSJ5</accession>
<feature type="chain" id="PRO_5031126517" evidence="1">
    <location>
        <begin position="22"/>
        <end position="82"/>
    </location>
</feature>
<organism evidence="2 3">
    <name type="scientific">Neptuniibacter caesariensis</name>
    <dbReference type="NCBI Taxonomy" id="207954"/>
    <lineage>
        <taxon>Bacteria</taxon>
        <taxon>Pseudomonadati</taxon>
        <taxon>Pseudomonadota</taxon>
        <taxon>Gammaproteobacteria</taxon>
        <taxon>Oceanospirillales</taxon>
        <taxon>Oceanospirillaceae</taxon>
        <taxon>Neptuniibacter</taxon>
    </lineage>
</organism>
<feature type="signal peptide" evidence="1">
    <location>
        <begin position="1"/>
        <end position="21"/>
    </location>
</feature>
<proteinExistence type="predicted"/>
<comment type="caution">
    <text evidence="2">The sequence shown here is derived from an EMBL/GenBank/DDBJ whole genome shotgun (WGS) entry which is preliminary data.</text>
</comment>
<evidence type="ECO:0000313" key="3">
    <source>
        <dbReference type="Proteomes" id="UP000002171"/>
    </source>
</evidence>
<dbReference type="AlphaFoldDB" id="A0A7U8GSJ5"/>
<dbReference type="EMBL" id="AAOW01000002">
    <property type="protein sequence ID" value="EAR62547.1"/>
    <property type="molecule type" value="Genomic_DNA"/>
</dbReference>
<gene>
    <name evidence="2" type="ORF">MED92_05498</name>
</gene>
<dbReference type="Proteomes" id="UP000002171">
    <property type="component" value="Unassembled WGS sequence"/>
</dbReference>
<reference evidence="2 3" key="1">
    <citation type="submission" date="2006-02" db="EMBL/GenBank/DDBJ databases">
        <authorList>
            <person name="Pinhassi J."/>
            <person name="Pedros-Alio C."/>
            <person name="Ferriera S."/>
            <person name="Johnson J."/>
            <person name="Kravitz S."/>
            <person name="Halpern A."/>
            <person name="Remington K."/>
            <person name="Beeson K."/>
            <person name="Tran B."/>
            <person name="Rogers Y.-H."/>
            <person name="Friedman R."/>
            <person name="Venter J.C."/>
        </authorList>
    </citation>
    <scope>NUCLEOTIDE SEQUENCE [LARGE SCALE GENOMIC DNA]</scope>
    <source>
        <strain evidence="2 3">MED92</strain>
    </source>
</reference>
<keyword evidence="3" id="KW-1185">Reference proteome</keyword>
<evidence type="ECO:0000256" key="1">
    <source>
        <dbReference type="SAM" id="SignalP"/>
    </source>
</evidence>
<keyword evidence="1" id="KW-0732">Signal</keyword>